<reference evidence="10 11" key="1">
    <citation type="journal article" date="2019" name="Nat. Ecol. Evol.">
        <title>Megaphylogeny resolves global patterns of mushroom evolution.</title>
        <authorList>
            <person name="Varga T."/>
            <person name="Krizsan K."/>
            <person name="Foldi C."/>
            <person name="Dima B."/>
            <person name="Sanchez-Garcia M."/>
            <person name="Sanchez-Ramirez S."/>
            <person name="Szollosi G.J."/>
            <person name="Szarkandi J.G."/>
            <person name="Papp V."/>
            <person name="Albert L."/>
            <person name="Andreopoulos W."/>
            <person name="Angelini C."/>
            <person name="Antonin V."/>
            <person name="Barry K.W."/>
            <person name="Bougher N.L."/>
            <person name="Buchanan P."/>
            <person name="Buyck B."/>
            <person name="Bense V."/>
            <person name="Catcheside P."/>
            <person name="Chovatia M."/>
            <person name="Cooper J."/>
            <person name="Damon W."/>
            <person name="Desjardin D."/>
            <person name="Finy P."/>
            <person name="Geml J."/>
            <person name="Haridas S."/>
            <person name="Hughes K."/>
            <person name="Justo A."/>
            <person name="Karasinski D."/>
            <person name="Kautmanova I."/>
            <person name="Kiss B."/>
            <person name="Kocsube S."/>
            <person name="Kotiranta H."/>
            <person name="LaButti K.M."/>
            <person name="Lechner B.E."/>
            <person name="Liimatainen K."/>
            <person name="Lipzen A."/>
            <person name="Lukacs Z."/>
            <person name="Mihaltcheva S."/>
            <person name="Morgado L.N."/>
            <person name="Niskanen T."/>
            <person name="Noordeloos M.E."/>
            <person name="Ohm R.A."/>
            <person name="Ortiz-Santana B."/>
            <person name="Ovrebo C."/>
            <person name="Racz N."/>
            <person name="Riley R."/>
            <person name="Savchenko A."/>
            <person name="Shiryaev A."/>
            <person name="Soop K."/>
            <person name="Spirin V."/>
            <person name="Szebenyi C."/>
            <person name="Tomsovsky M."/>
            <person name="Tulloss R.E."/>
            <person name="Uehling J."/>
            <person name="Grigoriev I.V."/>
            <person name="Vagvolgyi C."/>
            <person name="Papp T."/>
            <person name="Martin F.M."/>
            <person name="Miettinen O."/>
            <person name="Hibbett D.S."/>
            <person name="Nagy L.G."/>
        </authorList>
    </citation>
    <scope>NUCLEOTIDE SEQUENCE [LARGE SCALE GENOMIC DNA]</scope>
    <source>
        <strain evidence="10 11">FP101781</strain>
    </source>
</reference>
<dbReference type="AlphaFoldDB" id="A0A4Y7TPD9"/>
<dbReference type="Gene3D" id="1.10.10.60">
    <property type="entry name" value="Homeodomain-like"/>
    <property type="match status" value="1"/>
</dbReference>
<dbReference type="GO" id="GO:0003714">
    <property type="term" value="F:transcription corepressor activity"/>
    <property type="evidence" value="ECO:0007669"/>
    <property type="project" value="TreeGrafter"/>
</dbReference>
<keyword evidence="7" id="KW-0539">Nucleus</keyword>
<evidence type="ECO:0000259" key="9">
    <source>
        <dbReference type="Pfam" id="PF16282"/>
    </source>
</evidence>
<dbReference type="PANTHER" id="PTHR12855:SF10">
    <property type="entry name" value="DNA METHYLTRANSFERASE 1-ASSOCIATED PROTEIN 1"/>
    <property type="match status" value="1"/>
</dbReference>
<evidence type="ECO:0000256" key="5">
    <source>
        <dbReference type="ARBA" id="ARBA00023015"/>
    </source>
</evidence>
<evidence type="ECO:0000256" key="7">
    <source>
        <dbReference type="ARBA" id="ARBA00023242"/>
    </source>
</evidence>
<dbReference type="Proteomes" id="UP000298030">
    <property type="component" value="Unassembled WGS sequence"/>
</dbReference>
<comment type="subcellular location">
    <subcellularLocation>
        <location evidence="1">Nucleus</location>
    </subcellularLocation>
</comment>
<feature type="region of interest" description="Disordered" evidence="8">
    <location>
        <begin position="281"/>
        <end position="338"/>
    </location>
</feature>
<evidence type="ECO:0000256" key="4">
    <source>
        <dbReference type="ARBA" id="ARBA00022853"/>
    </source>
</evidence>
<dbReference type="InterPro" id="IPR027109">
    <property type="entry name" value="Swc4/Dmap1"/>
</dbReference>
<accession>A0A4Y7TPD9</accession>
<evidence type="ECO:0000256" key="1">
    <source>
        <dbReference type="ARBA" id="ARBA00004123"/>
    </source>
</evidence>
<keyword evidence="11" id="KW-1185">Reference proteome</keyword>
<dbReference type="GO" id="GO:0006281">
    <property type="term" value="P:DNA repair"/>
    <property type="evidence" value="ECO:0007669"/>
    <property type="project" value="InterPro"/>
</dbReference>
<gene>
    <name evidence="10" type="ORF">FA13DRAFT_1728659</name>
</gene>
<comment type="caution">
    <text evidence="10">The sequence shown here is derived from an EMBL/GenBank/DDBJ whole genome shotgun (WGS) entry which is preliminary data.</text>
</comment>
<name>A0A4Y7TPD9_COPMI</name>
<feature type="region of interest" description="Disordered" evidence="8">
    <location>
        <begin position="1"/>
        <end position="69"/>
    </location>
</feature>
<dbReference type="GO" id="GO:0035267">
    <property type="term" value="C:NuA4 histone acetyltransferase complex"/>
    <property type="evidence" value="ECO:0007669"/>
    <property type="project" value="InterPro"/>
</dbReference>
<dbReference type="GO" id="GO:0006338">
    <property type="term" value="P:chromatin remodeling"/>
    <property type="evidence" value="ECO:0007669"/>
    <property type="project" value="InterPro"/>
</dbReference>
<dbReference type="GO" id="GO:0000812">
    <property type="term" value="C:Swr1 complex"/>
    <property type="evidence" value="ECO:0007669"/>
    <property type="project" value="TreeGrafter"/>
</dbReference>
<dbReference type="PANTHER" id="PTHR12855">
    <property type="entry name" value="DNA METHYLTRANSFERASE 1-ASSOCIATED PROTEIN 1 FAMILY MEMBER"/>
    <property type="match status" value="1"/>
</dbReference>
<comment type="similarity">
    <text evidence="2">Belongs to the SWC4 family.</text>
</comment>
<organism evidence="10 11">
    <name type="scientific">Coprinellus micaceus</name>
    <name type="common">Glistening ink-cap mushroom</name>
    <name type="synonym">Coprinus micaceus</name>
    <dbReference type="NCBI Taxonomy" id="71717"/>
    <lineage>
        <taxon>Eukaryota</taxon>
        <taxon>Fungi</taxon>
        <taxon>Dikarya</taxon>
        <taxon>Basidiomycota</taxon>
        <taxon>Agaricomycotina</taxon>
        <taxon>Agaricomycetes</taxon>
        <taxon>Agaricomycetidae</taxon>
        <taxon>Agaricales</taxon>
        <taxon>Agaricineae</taxon>
        <taxon>Psathyrellaceae</taxon>
        <taxon>Coprinellus</taxon>
    </lineage>
</organism>
<dbReference type="STRING" id="71717.A0A4Y7TPD9"/>
<feature type="compositionally biased region" description="Acidic residues" evidence="8">
    <location>
        <begin position="459"/>
        <end position="470"/>
    </location>
</feature>
<evidence type="ECO:0000313" key="11">
    <source>
        <dbReference type="Proteomes" id="UP000298030"/>
    </source>
</evidence>
<keyword evidence="6" id="KW-0804">Transcription</keyword>
<keyword evidence="4" id="KW-0156">Chromatin regulator</keyword>
<dbReference type="GO" id="GO:0000122">
    <property type="term" value="P:negative regulation of transcription by RNA polymerase II"/>
    <property type="evidence" value="ECO:0007669"/>
    <property type="project" value="TreeGrafter"/>
</dbReference>
<dbReference type="Pfam" id="PF16282">
    <property type="entry name" value="SANT_DAMP1_like"/>
    <property type="match status" value="1"/>
</dbReference>
<evidence type="ECO:0000313" key="10">
    <source>
        <dbReference type="EMBL" id="TEB35804.1"/>
    </source>
</evidence>
<dbReference type="EMBL" id="QPFP01000007">
    <property type="protein sequence ID" value="TEB35804.1"/>
    <property type="molecule type" value="Genomic_DNA"/>
</dbReference>
<feature type="compositionally biased region" description="Low complexity" evidence="8">
    <location>
        <begin position="474"/>
        <end position="483"/>
    </location>
</feature>
<proteinExistence type="inferred from homology"/>
<keyword evidence="5" id="KW-0805">Transcription regulation</keyword>
<evidence type="ECO:0000256" key="8">
    <source>
        <dbReference type="SAM" id="MobiDB-lite"/>
    </source>
</evidence>
<dbReference type="OrthoDB" id="19740at2759"/>
<evidence type="ECO:0000256" key="3">
    <source>
        <dbReference type="ARBA" id="ARBA00019132"/>
    </source>
</evidence>
<sequence length="515" mass="57938">MAVSAADVRSALSLPDSSAAGPSNPRKQPSMTRKPEGISRELYSLIGPSQPSLAAQAKPRLKQKPKFATGASAATKWSLRSFNNSARKDGLQLKHWAKASEDPETEYPFAKYNTQNPTYTYSQDEYNRFLDTANRSATPKDGKIEIEKYWTKELTDKLFKLYQEYDGRWHVIWDRADFPPDAGFDLEDLKHRYYSVCRKLIRNRPWPGDEASRVTLINSLQFDLEREQMRKRYLVSLESRTSEQLAEEEALYLEVRRLEQTERRFKHEREELMRTLAGMDSGLPHLVEDNGAPLGILPESRGLNKKRKPTGMDTEPPTPSGAGSSPSVKRPQSTKSAAYDAQHCIIRTELSSNTPATKAAHQPAYARSSKIPYLKNNAMQPKILQCFAEMGLSPSRLVMPTKENVHQLDGLLEAVTAMLDTKKHLDKVEYDIQVAKKQLAMRNGEGVEEGEDTVKNEDAMDVDQGTETEGNEGRGASVVSIRSARSRKKTHRSMSISSVDTTATSVSTRKRQKRG</sequence>
<feature type="region of interest" description="Disordered" evidence="8">
    <location>
        <begin position="443"/>
        <end position="515"/>
    </location>
</feature>
<dbReference type="InterPro" id="IPR032563">
    <property type="entry name" value="DAMP1_SANT-like"/>
</dbReference>
<evidence type="ECO:0000256" key="2">
    <source>
        <dbReference type="ARBA" id="ARBA00006918"/>
    </source>
</evidence>
<evidence type="ECO:0000256" key="6">
    <source>
        <dbReference type="ARBA" id="ARBA00023163"/>
    </source>
</evidence>
<feature type="domain" description="DAMP1 SANT/Myb-like" evidence="9">
    <location>
        <begin position="107"/>
        <end position="201"/>
    </location>
</feature>
<protein>
    <recommendedName>
        <fullName evidence="3">SWR1-complex protein 4</fullName>
    </recommendedName>
</protein>
<feature type="compositionally biased region" description="Low complexity" evidence="8">
    <location>
        <begin position="495"/>
        <end position="507"/>
    </location>
</feature>